<keyword evidence="1" id="KW-1133">Transmembrane helix</keyword>
<dbReference type="Proteomes" id="UP000593802">
    <property type="component" value="Chromosome"/>
</dbReference>
<protein>
    <submittedName>
        <fullName evidence="2">Uncharacterized protein</fullName>
    </submittedName>
</protein>
<dbReference type="KEGG" id="eff:skT53_28880"/>
<dbReference type="EMBL" id="AP023366">
    <property type="protein sequence ID" value="BCJ87903.1"/>
    <property type="molecule type" value="Genomic_DNA"/>
</dbReference>
<evidence type="ECO:0000313" key="3">
    <source>
        <dbReference type="Proteomes" id="UP000593802"/>
    </source>
</evidence>
<dbReference type="AlphaFoldDB" id="A0A7I8DCI2"/>
<name>A0A7I8DCI2_9BACL</name>
<dbReference type="RefSeq" id="WP_200758394.1">
    <property type="nucleotide sequence ID" value="NZ_AP023366.1"/>
</dbReference>
<sequence length="50" mass="5418">MVPYGVGRAPGGVAGAPWGFGAGWSAWAIVFLIAFAFFFAFAWGWGGYWW</sequence>
<feature type="transmembrane region" description="Helical" evidence="1">
    <location>
        <begin position="24"/>
        <end position="45"/>
    </location>
</feature>
<gene>
    <name evidence="2" type="ORF">skT53_28880</name>
</gene>
<organism evidence="2 3">
    <name type="scientific">Effusibacillus dendaii</name>
    <dbReference type="NCBI Taxonomy" id="2743772"/>
    <lineage>
        <taxon>Bacteria</taxon>
        <taxon>Bacillati</taxon>
        <taxon>Bacillota</taxon>
        <taxon>Bacilli</taxon>
        <taxon>Bacillales</taxon>
        <taxon>Alicyclobacillaceae</taxon>
        <taxon>Effusibacillus</taxon>
    </lineage>
</organism>
<keyword evidence="3" id="KW-1185">Reference proteome</keyword>
<keyword evidence="1" id="KW-0472">Membrane</keyword>
<evidence type="ECO:0000256" key="1">
    <source>
        <dbReference type="SAM" id="Phobius"/>
    </source>
</evidence>
<accession>A0A7I8DCI2</accession>
<reference evidence="2 3" key="1">
    <citation type="submission" date="2020-08" db="EMBL/GenBank/DDBJ databases">
        <title>Complete Genome Sequence of Effusibacillus dendaii Strain skT53, Isolated from Farmland soil.</title>
        <authorList>
            <person name="Konishi T."/>
            <person name="Kawasaki H."/>
        </authorList>
    </citation>
    <scope>NUCLEOTIDE SEQUENCE [LARGE SCALE GENOMIC DNA]</scope>
    <source>
        <strain evidence="3">skT53</strain>
    </source>
</reference>
<keyword evidence="1" id="KW-0812">Transmembrane</keyword>
<proteinExistence type="predicted"/>
<evidence type="ECO:0000313" key="2">
    <source>
        <dbReference type="EMBL" id="BCJ87903.1"/>
    </source>
</evidence>